<organism evidence="1 2">
    <name type="scientific">Micromonospora craniellae</name>
    <dbReference type="NCBI Taxonomy" id="2294034"/>
    <lineage>
        <taxon>Bacteria</taxon>
        <taxon>Bacillati</taxon>
        <taxon>Actinomycetota</taxon>
        <taxon>Actinomycetes</taxon>
        <taxon>Micromonosporales</taxon>
        <taxon>Micromonosporaceae</taxon>
        <taxon>Micromonospora</taxon>
    </lineage>
</organism>
<proteinExistence type="predicted"/>
<dbReference type="EMBL" id="QVFU01000061">
    <property type="protein sequence ID" value="RFS43412.1"/>
    <property type="molecule type" value="Genomic_DNA"/>
</dbReference>
<evidence type="ECO:0000313" key="1">
    <source>
        <dbReference type="EMBL" id="RFS43412.1"/>
    </source>
</evidence>
<evidence type="ECO:0000313" key="2">
    <source>
        <dbReference type="Proteomes" id="UP000262621"/>
    </source>
</evidence>
<protein>
    <submittedName>
        <fullName evidence="1">Uncharacterized protein</fullName>
    </submittedName>
</protein>
<sequence length="65" mass="7028">MSVAVDDPTPLRGDLDQKQCMETLQEAYLHAVAAAARCPPCHADVRQPVYQGILFLDGPEESTSA</sequence>
<dbReference type="OrthoDB" id="516854at2"/>
<name>A0A372FRK7_9ACTN</name>
<dbReference type="AlphaFoldDB" id="A0A372FRK7"/>
<gene>
    <name evidence="1" type="ORF">D0Q02_27880</name>
</gene>
<accession>A0A372FRK7</accession>
<comment type="caution">
    <text evidence="1">The sequence shown here is derived from an EMBL/GenBank/DDBJ whole genome shotgun (WGS) entry which is preliminary data.</text>
</comment>
<dbReference type="Proteomes" id="UP000262621">
    <property type="component" value="Unassembled WGS sequence"/>
</dbReference>
<keyword evidence="2" id="KW-1185">Reference proteome</keyword>
<reference evidence="1 2" key="1">
    <citation type="submission" date="2018-08" db="EMBL/GenBank/DDBJ databases">
        <title>Verrucosispora craniellae sp. nov., isolated from a marine sponge in the South China Sea.</title>
        <authorList>
            <person name="Li L."/>
            <person name="Lin H.W."/>
        </authorList>
    </citation>
    <scope>NUCLEOTIDE SEQUENCE [LARGE SCALE GENOMIC DNA]</scope>
    <source>
        <strain evidence="1 2">LHW63014</strain>
    </source>
</reference>